<feature type="domain" description="SET" evidence="4">
    <location>
        <begin position="14"/>
        <end position="236"/>
    </location>
</feature>
<protein>
    <recommendedName>
        <fullName evidence="4">SET domain-containing protein</fullName>
    </recommendedName>
</protein>
<keyword evidence="2" id="KW-0808">Transferase</keyword>
<organism evidence="5 6">
    <name type="scientific">Akanthomyces muscarius</name>
    <name type="common">Entomopathogenic fungus</name>
    <name type="synonym">Lecanicillium muscarium</name>
    <dbReference type="NCBI Taxonomy" id="2231603"/>
    <lineage>
        <taxon>Eukaryota</taxon>
        <taxon>Fungi</taxon>
        <taxon>Dikarya</taxon>
        <taxon>Ascomycota</taxon>
        <taxon>Pezizomycotina</taxon>
        <taxon>Sordariomycetes</taxon>
        <taxon>Hypocreomycetidae</taxon>
        <taxon>Hypocreales</taxon>
        <taxon>Cordycipitaceae</taxon>
        <taxon>Akanthomyces</taxon>
    </lineage>
</organism>
<evidence type="ECO:0000256" key="2">
    <source>
        <dbReference type="ARBA" id="ARBA00022679"/>
    </source>
</evidence>
<gene>
    <name evidence="5" type="ORF">LMH87_008352</name>
</gene>
<dbReference type="InterPro" id="IPR001214">
    <property type="entry name" value="SET_dom"/>
</dbReference>
<dbReference type="KEGG" id="amus:LMH87_008352"/>
<dbReference type="PANTHER" id="PTHR13271:SF34">
    <property type="entry name" value="N-LYSINE METHYLTRANSFERASE SETD6"/>
    <property type="match status" value="1"/>
</dbReference>
<dbReference type="SUPFAM" id="SSF81822">
    <property type="entry name" value="RuBisCo LSMT C-terminal, substrate-binding domain"/>
    <property type="match status" value="1"/>
</dbReference>
<dbReference type="PANTHER" id="PTHR13271">
    <property type="entry name" value="UNCHARACTERIZED PUTATIVE METHYLTRANSFERASE"/>
    <property type="match status" value="1"/>
</dbReference>
<evidence type="ECO:0000313" key="6">
    <source>
        <dbReference type="Proteomes" id="UP001144673"/>
    </source>
</evidence>
<proteinExistence type="predicted"/>
<dbReference type="PROSITE" id="PS50280">
    <property type="entry name" value="SET"/>
    <property type="match status" value="1"/>
</dbReference>
<evidence type="ECO:0000313" key="5">
    <source>
        <dbReference type="EMBL" id="KAJ4159452.1"/>
    </source>
</evidence>
<dbReference type="GeneID" id="80895511"/>
<keyword evidence="1" id="KW-0489">Methyltransferase</keyword>
<dbReference type="GO" id="GO:0005634">
    <property type="term" value="C:nucleus"/>
    <property type="evidence" value="ECO:0007669"/>
    <property type="project" value="TreeGrafter"/>
</dbReference>
<accession>A0A9W8UPI5</accession>
<dbReference type="SUPFAM" id="SSF82199">
    <property type="entry name" value="SET domain"/>
    <property type="match status" value="1"/>
</dbReference>
<reference evidence="5" key="1">
    <citation type="journal article" date="2023" name="Access Microbiol">
        <title>De-novo genome assembly for Akanthomyces muscarius, a biocontrol agent of insect agricultural pests.</title>
        <authorList>
            <person name="Erdos Z."/>
            <person name="Studholme D.J."/>
            <person name="Raymond B."/>
            <person name="Sharma M."/>
        </authorList>
    </citation>
    <scope>NUCLEOTIDE SEQUENCE</scope>
    <source>
        <strain evidence="5">Ve6</strain>
    </source>
</reference>
<keyword evidence="6" id="KW-1185">Reference proteome</keyword>
<dbReference type="Pfam" id="PF09273">
    <property type="entry name" value="Rubis-subs-bind"/>
    <property type="match status" value="1"/>
</dbReference>
<dbReference type="InterPro" id="IPR046341">
    <property type="entry name" value="SET_dom_sf"/>
</dbReference>
<dbReference type="InterPro" id="IPR050600">
    <property type="entry name" value="SETD3_SETD6_MTase"/>
</dbReference>
<dbReference type="CDD" id="cd10527">
    <property type="entry name" value="SET_LSMT"/>
    <property type="match status" value="1"/>
</dbReference>
<dbReference type="RefSeq" id="XP_056057451.1">
    <property type="nucleotide sequence ID" value="XM_056197396.1"/>
</dbReference>
<dbReference type="Gene3D" id="3.90.1420.10">
    <property type="entry name" value="Rubisco LSMT, substrate-binding domain"/>
    <property type="match status" value="1"/>
</dbReference>
<dbReference type="AlphaFoldDB" id="A0A9W8UPI5"/>
<name>A0A9W8UPI5_AKAMU</name>
<dbReference type="GO" id="GO:0016279">
    <property type="term" value="F:protein-lysine N-methyltransferase activity"/>
    <property type="evidence" value="ECO:0007669"/>
    <property type="project" value="UniProtKB-ARBA"/>
</dbReference>
<dbReference type="Pfam" id="PF00856">
    <property type="entry name" value="SET"/>
    <property type="match status" value="1"/>
</dbReference>
<dbReference type="InterPro" id="IPR036464">
    <property type="entry name" value="Rubisco_LSMT_subst-bd_sf"/>
</dbReference>
<sequence>MEAWLKDSGAVGVEDLEVADFPVTGRGVGAKRAFREGERILTIPAKCLWTVKHAYADTLLGPVLRSVQPSLSVEDTLALYILFVRSRQDDPKYKDLQSHVARLPQSYSLSIFFTDAELEVCAGSSLYTLTTQLRGRVGDDYKQLLTRVFMRHRDLFPLQKFGIQDYKWALSTIWSRGMDFTLSEGASLRLLAPFADMLNHSSDVKQCHAYDPTTGNLSILASKDYSVGDQVFIYYGPVPNNRLLRLYGFVLPDSPNDSYDLVLQTSPMAPLYEQKERLWKLAGLGTACTIPLTASDPLPNKVLQYLRIQRLDDSELSAMTTQIATGADGKVSDENETQILQFLAESIKAILEGFAVPLEKLTAQLADGVYPEGSNAWAAAQVSAGEQRVLELAQERAQSLLAAVGDELDALPPPNQCANCGKDSAQLMACGSERGRRGDDDAISYMIAAQAINSFQIRAVWGCP</sequence>
<evidence type="ECO:0000256" key="3">
    <source>
        <dbReference type="ARBA" id="ARBA00022691"/>
    </source>
</evidence>
<comment type="caution">
    <text evidence="5">The sequence shown here is derived from an EMBL/GenBank/DDBJ whole genome shotgun (WGS) entry which is preliminary data.</text>
</comment>
<dbReference type="Proteomes" id="UP001144673">
    <property type="component" value="Unassembled WGS sequence"/>
</dbReference>
<dbReference type="InterPro" id="IPR015353">
    <property type="entry name" value="Rubisco_LSMT_subst-bd"/>
</dbReference>
<keyword evidence="3" id="KW-0949">S-adenosyl-L-methionine</keyword>
<evidence type="ECO:0000256" key="1">
    <source>
        <dbReference type="ARBA" id="ARBA00022603"/>
    </source>
</evidence>
<dbReference type="EMBL" id="JAJHUN010000005">
    <property type="protein sequence ID" value="KAJ4159452.1"/>
    <property type="molecule type" value="Genomic_DNA"/>
</dbReference>
<evidence type="ECO:0000259" key="4">
    <source>
        <dbReference type="PROSITE" id="PS50280"/>
    </source>
</evidence>
<dbReference type="GO" id="GO:0032259">
    <property type="term" value="P:methylation"/>
    <property type="evidence" value="ECO:0007669"/>
    <property type="project" value="UniProtKB-KW"/>
</dbReference>
<dbReference type="Gene3D" id="3.90.1410.10">
    <property type="entry name" value="set domain protein methyltransferase, domain 1"/>
    <property type="match status" value="1"/>
</dbReference>